<sequence length="163" mass="18227">MHVYQLNDLGNLQKGTGGDKEAVTRLTAHFDGWIKAIQLASSTCPSNKYRNCLYPSGQTFVAKAEPAGLGPTVLVLHNSYSNPHTSRLQPLDRGRRLAQVVPVSKSVSSRAGFALRHFGILSKPTQRKGRQFFVKANECIFVNLLLWKRVIWAFPRENASRSY</sequence>
<evidence type="ECO:0000313" key="1">
    <source>
        <dbReference type="EMBL" id="VEL23375.1"/>
    </source>
</evidence>
<gene>
    <name evidence="1" type="ORF">PXEA_LOCUS16815</name>
</gene>
<dbReference type="EMBL" id="CAAALY010061573">
    <property type="protein sequence ID" value="VEL23375.1"/>
    <property type="molecule type" value="Genomic_DNA"/>
</dbReference>
<accession>A0A448WYG0</accession>
<protein>
    <submittedName>
        <fullName evidence="1">Uncharacterized protein</fullName>
    </submittedName>
</protein>
<proteinExistence type="predicted"/>
<keyword evidence="2" id="KW-1185">Reference proteome</keyword>
<reference evidence="1" key="1">
    <citation type="submission" date="2018-11" db="EMBL/GenBank/DDBJ databases">
        <authorList>
            <consortium name="Pathogen Informatics"/>
        </authorList>
    </citation>
    <scope>NUCLEOTIDE SEQUENCE</scope>
</reference>
<name>A0A448WYG0_9PLAT</name>
<comment type="caution">
    <text evidence="1">The sequence shown here is derived from an EMBL/GenBank/DDBJ whole genome shotgun (WGS) entry which is preliminary data.</text>
</comment>
<evidence type="ECO:0000313" key="2">
    <source>
        <dbReference type="Proteomes" id="UP000784294"/>
    </source>
</evidence>
<dbReference type="AlphaFoldDB" id="A0A448WYG0"/>
<dbReference type="Proteomes" id="UP000784294">
    <property type="component" value="Unassembled WGS sequence"/>
</dbReference>
<organism evidence="1 2">
    <name type="scientific">Protopolystoma xenopodis</name>
    <dbReference type="NCBI Taxonomy" id="117903"/>
    <lineage>
        <taxon>Eukaryota</taxon>
        <taxon>Metazoa</taxon>
        <taxon>Spiralia</taxon>
        <taxon>Lophotrochozoa</taxon>
        <taxon>Platyhelminthes</taxon>
        <taxon>Monogenea</taxon>
        <taxon>Polyopisthocotylea</taxon>
        <taxon>Polystomatidea</taxon>
        <taxon>Polystomatidae</taxon>
        <taxon>Protopolystoma</taxon>
    </lineage>
</organism>